<dbReference type="Gene3D" id="2.10.109.10">
    <property type="entry name" value="Umud Fragment, subunit A"/>
    <property type="match status" value="1"/>
</dbReference>
<proteinExistence type="predicted"/>
<dbReference type="SUPFAM" id="SSF51306">
    <property type="entry name" value="LexA/Signal peptidase"/>
    <property type="match status" value="1"/>
</dbReference>
<dbReference type="Proteomes" id="UP000279372">
    <property type="component" value="Unassembled WGS sequence"/>
</dbReference>
<evidence type="ECO:0000313" key="1">
    <source>
        <dbReference type="EMBL" id="RMO80821.1"/>
    </source>
</evidence>
<evidence type="ECO:0008006" key="3">
    <source>
        <dbReference type="Google" id="ProtNLM"/>
    </source>
</evidence>
<organism evidence="1 2">
    <name type="scientific">Pseudomonas syringae pv. philadelphi</name>
    <dbReference type="NCBI Taxonomy" id="251706"/>
    <lineage>
        <taxon>Bacteria</taxon>
        <taxon>Pseudomonadati</taxon>
        <taxon>Pseudomonadota</taxon>
        <taxon>Gammaproteobacteria</taxon>
        <taxon>Pseudomonadales</taxon>
        <taxon>Pseudomonadaceae</taxon>
        <taxon>Pseudomonas</taxon>
    </lineage>
</organism>
<sequence>MRGEVVILESENADYPPLRVTDNDDLIILGVVTYSLKSLIEEHAEPSRAG</sequence>
<evidence type="ECO:0000313" key="2">
    <source>
        <dbReference type="Proteomes" id="UP000279372"/>
    </source>
</evidence>
<dbReference type="EMBL" id="RBQB01000332">
    <property type="protein sequence ID" value="RMO80821.1"/>
    <property type="molecule type" value="Genomic_DNA"/>
</dbReference>
<comment type="caution">
    <text evidence="1">The sequence shown here is derived from an EMBL/GenBank/DDBJ whole genome shotgun (WGS) entry which is preliminary data.</text>
</comment>
<protein>
    <recommendedName>
        <fullName evidence="3">Ultraviolet light resistance protein A</fullName>
    </recommendedName>
</protein>
<dbReference type="AlphaFoldDB" id="A0A3M3YF91"/>
<name>A0A3M3YF91_9PSED</name>
<reference evidence="1 2" key="1">
    <citation type="submission" date="2018-08" db="EMBL/GenBank/DDBJ databases">
        <title>Recombination of ecologically and evolutionarily significant loci maintains genetic cohesion in the Pseudomonas syringae species complex.</title>
        <authorList>
            <person name="Dillon M."/>
            <person name="Thakur S."/>
            <person name="Almeida R.N.D."/>
            <person name="Weir B.S."/>
            <person name="Guttman D.S."/>
        </authorList>
    </citation>
    <scope>NUCLEOTIDE SEQUENCE [LARGE SCALE GENOMIC DNA]</scope>
    <source>
        <strain evidence="1 2">ICMP 8902</strain>
    </source>
</reference>
<dbReference type="InterPro" id="IPR036286">
    <property type="entry name" value="LexA/Signal_pep-like_sf"/>
</dbReference>
<accession>A0A3M3YF91</accession>
<gene>
    <name evidence="1" type="ORF">ALQ33_200038</name>
</gene>